<keyword evidence="4" id="KW-0347">Helicase</keyword>
<dbReference type="PANTHER" id="PTHR43788:SF6">
    <property type="entry name" value="DNA HELICASE B"/>
    <property type="match status" value="1"/>
</dbReference>
<gene>
    <name evidence="4" type="ORF">MGALLINA_04980</name>
</gene>
<reference evidence="4 5" key="1">
    <citation type="submission" date="2016-03" db="EMBL/GenBank/DDBJ databases">
        <title>Genome sequence of Mycoplasma gallinarum strain Mgn_IPT.</title>
        <authorList>
            <person name="Yacoub E."/>
            <person name="Sirand-Pugnet P."/>
            <person name="Barre A."/>
            <person name="Maurier F."/>
            <person name="Blanchard A."/>
            <person name="Ben Abdelmoumen B.M."/>
        </authorList>
    </citation>
    <scope>NUCLEOTIDE SEQUENCE [LARGE SCALE GENOMIC DNA]</scope>
    <source>
        <strain evidence="4 5">Mgn_IPT</strain>
    </source>
</reference>
<dbReference type="InterPro" id="IPR027417">
    <property type="entry name" value="P-loop_NTPase"/>
</dbReference>
<accession>A0A168RAI0</accession>
<dbReference type="CDD" id="cd18809">
    <property type="entry name" value="SF1_C_RecD"/>
    <property type="match status" value="1"/>
</dbReference>
<dbReference type="PATRIC" id="fig|29557.3.peg.494"/>
<organism evidence="4 5">
    <name type="scientific">Mycoplasmopsis gallinarum</name>
    <dbReference type="NCBI Taxonomy" id="29557"/>
    <lineage>
        <taxon>Bacteria</taxon>
        <taxon>Bacillati</taxon>
        <taxon>Mycoplasmatota</taxon>
        <taxon>Mycoplasmoidales</taxon>
        <taxon>Metamycoplasmataceae</taxon>
        <taxon>Mycoplasmopsis</taxon>
    </lineage>
</organism>
<evidence type="ECO:0000313" key="4">
    <source>
        <dbReference type="EMBL" id="OAB48781.1"/>
    </source>
</evidence>
<keyword evidence="1" id="KW-0547">Nucleotide-binding</keyword>
<comment type="caution">
    <text evidence="4">The sequence shown here is derived from an EMBL/GenBank/DDBJ whole genome shotgun (WGS) entry which is preliminary data.</text>
</comment>
<evidence type="ECO:0000256" key="2">
    <source>
        <dbReference type="ARBA" id="ARBA00022840"/>
    </source>
</evidence>
<keyword evidence="5" id="KW-1185">Reference proteome</keyword>
<dbReference type="CDD" id="cd17933">
    <property type="entry name" value="DEXSc_RecD-like"/>
    <property type="match status" value="1"/>
</dbReference>
<name>A0A168RAI0_9BACT</name>
<evidence type="ECO:0000256" key="1">
    <source>
        <dbReference type="ARBA" id="ARBA00022741"/>
    </source>
</evidence>
<dbReference type="EMBL" id="LVLH01000040">
    <property type="protein sequence ID" value="OAB48781.1"/>
    <property type="molecule type" value="Genomic_DNA"/>
</dbReference>
<dbReference type="OrthoDB" id="9803432at2"/>
<dbReference type="Gene3D" id="3.40.50.300">
    <property type="entry name" value="P-loop containing nucleotide triphosphate hydrolases"/>
    <property type="match status" value="2"/>
</dbReference>
<dbReference type="Pfam" id="PF13245">
    <property type="entry name" value="AAA_19"/>
    <property type="match status" value="1"/>
</dbReference>
<dbReference type="PANTHER" id="PTHR43788">
    <property type="entry name" value="DNA2/NAM7 HELICASE FAMILY MEMBER"/>
    <property type="match status" value="1"/>
</dbReference>
<sequence length="713" mass="84118">MDKTNQKFIGKFTKILSGGASKEWKYTFALFEYEGRKKIPVYIKGKEIELFIEYEIYCLYNELKETWNLEEIKLHELKNTKLEVNILKKVEGFGLKKLELLKNKYGDNWIENSEKNNFYAEDLGNKIAEKLKKELNKINDNKIYKYFIENSLISQYDKIVSLTETEDLIQYFKKNDIFDLFINFGFDFETNLKIAILLKESSLISISSYSFYRAFIYLYIYENFKNNNTLISLSKNMINYVDTEIEKLNTLIKVDRFDIYDVLIEMIKRNEILQFKSEKGILKLTTFKMYEKEKYILNYVKNLISLSNNKKEIKEFPKSLSEKQGEAYLKAINKNFSIISGFPGTGKTYILNEIYNTLLTENKYKKSEVQILTPTGKAGSNITTKFGILTKTIHSFLKIDKDEDLMNLTNYETNENVKVIIIDEFSMVNIDLFYLLLTSCKEIEKVILIGDHNQLPCIGPGNMLSEFVNSDQIEKTKLTEIFRTDCVDICEHFLNIKNNIEPNLNTENVKFYEQNSVEFLNFIEYKYEEEVKKYSIENVTILCPTNRFVDKINEKLQKWNNEFFNFPDENFNVLFGDKPLFIGDKIIQIINNYEKNVFNGEIGYFKDFINGKFIFEINNKEVEYTKTEIKENIKLAYAITVHKFQGSESNSIIFTVFKEFDKMLKNQLLYTAVSRAKKELHIFGDSYLYINKITDVKNNYKIETNMKLLLEEN</sequence>
<feature type="domain" description="UvrD-like helicase C-terminal" evidence="3">
    <location>
        <begin position="635"/>
        <end position="682"/>
    </location>
</feature>
<dbReference type="GO" id="GO:0005524">
    <property type="term" value="F:ATP binding"/>
    <property type="evidence" value="ECO:0007669"/>
    <property type="project" value="UniProtKB-KW"/>
</dbReference>
<dbReference type="AlphaFoldDB" id="A0A168RAI0"/>
<dbReference type="STRING" id="29557.MGALLINA_04980"/>
<evidence type="ECO:0000259" key="3">
    <source>
        <dbReference type="Pfam" id="PF13538"/>
    </source>
</evidence>
<protein>
    <submittedName>
        <fullName evidence="4">RecD-like DNA helicase YrrC</fullName>
    </submittedName>
</protein>
<dbReference type="InterPro" id="IPR050534">
    <property type="entry name" value="Coronavir_polyprotein_1ab"/>
</dbReference>
<dbReference type="Gene3D" id="2.30.30.940">
    <property type="match status" value="1"/>
</dbReference>
<keyword evidence="4" id="KW-0378">Hydrolase</keyword>
<dbReference type="GO" id="GO:0003678">
    <property type="term" value="F:DNA helicase activity"/>
    <property type="evidence" value="ECO:0007669"/>
    <property type="project" value="UniProtKB-ARBA"/>
</dbReference>
<evidence type="ECO:0000313" key="5">
    <source>
        <dbReference type="Proteomes" id="UP000076983"/>
    </source>
</evidence>
<dbReference type="Pfam" id="PF13538">
    <property type="entry name" value="UvrD_C_2"/>
    <property type="match status" value="1"/>
</dbReference>
<keyword evidence="2" id="KW-0067">ATP-binding</keyword>
<dbReference type="Proteomes" id="UP000076983">
    <property type="component" value="Unassembled WGS sequence"/>
</dbReference>
<proteinExistence type="predicted"/>
<dbReference type="SUPFAM" id="SSF52540">
    <property type="entry name" value="P-loop containing nucleoside triphosphate hydrolases"/>
    <property type="match status" value="1"/>
</dbReference>
<dbReference type="RefSeq" id="WP_063626271.1">
    <property type="nucleotide sequence ID" value="NZ_LVLH01000040.1"/>
</dbReference>
<dbReference type="InterPro" id="IPR027785">
    <property type="entry name" value="UvrD-like_helicase_C"/>
</dbReference>